<dbReference type="Proteomes" id="UP000006054">
    <property type="component" value="Chromosome"/>
</dbReference>
<dbReference type="InterPro" id="IPR011059">
    <property type="entry name" value="Metal-dep_hydrolase_composite"/>
</dbReference>
<dbReference type="CDD" id="cd01300">
    <property type="entry name" value="YtcJ_like"/>
    <property type="match status" value="1"/>
</dbReference>
<dbReference type="KEGG" id="fli:Fleli_0807"/>
<keyword evidence="2" id="KW-0378">Hydrolase</keyword>
<protein>
    <submittedName>
        <fullName evidence="2">Putative TIM-barrel fold metal-dependent hydrolase</fullName>
    </submittedName>
</protein>
<dbReference type="SUPFAM" id="SSF51338">
    <property type="entry name" value="Composite domain of metallo-dependent hydrolases"/>
    <property type="match status" value="1"/>
</dbReference>
<reference evidence="3" key="1">
    <citation type="submission" date="2012-06" db="EMBL/GenBank/DDBJ databases">
        <title>The complete genome of Flexibacter litoralis DSM 6794.</title>
        <authorList>
            <person name="Lucas S."/>
            <person name="Copeland A."/>
            <person name="Lapidus A."/>
            <person name="Glavina del Rio T."/>
            <person name="Dalin E."/>
            <person name="Tice H."/>
            <person name="Bruce D."/>
            <person name="Goodwin L."/>
            <person name="Pitluck S."/>
            <person name="Peters L."/>
            <person name="Ovchinnikova G."/>
            <person name="Lu M."/>
            <person name="Kyrpides N."/>
            <person name="Mavromatis K."/>
            <person name="Ivanova N."/>
            <person name="Brettin T."/>
            <person name="Detter J.C."/>
            <person name="Han C."/>
            <person name="Larimer F."/>
            <person name="Land M."/>
            <person name="Hauser L."/>
            <person name="Markowitz V."/>
            <person name="Cheng J.-F."/>
            <person name="Hugenholtz P."/>
            <person name="Woyke T."/>
            <person name="Wu D."/>
            <person name="Spring S."/>
            <person name="Lang E."/>
            <person name="Kopitz M."/>
            <person name="Brambilla E."/>
            <person name="Klenk H.-P."/>
            <person name="Eisen J.A."/>
        </authorList>
    </citation>
    <scope>NUCLEOTIDE SEQUENCE [LARGE SCALE GENOMIC DNA]</scope>
    <source>
        <strain evidence="3">ATCC 23117 / DSM 6794 / NBRC 15988 / NCIMB 1366 / Sio-4</strain>
    </source>
</reference>
<dbReference type="AlphaFoldDB" id="I4AH31"/>
<dbReference type="EMBL" id="CP003345">
    <property type="protein sequence ID" value="AFM03266.1"/>
    <property type="molecule type" value="Genomic_DNA"/>
</dbReference>
<dbReference type="SUPFAM" id="SSF51556">
    <property type="entry name" value="Metallo-dependent hydrolases"/>
    <property type="match status" value="1"/>
</dbReference>
<dbReference type="Gene3D" id="3.20.20.140">
    <property type="entry name" value="Metal-dependent hydrolases"/>
    <property type="match status" value="1"/>
</dbReference>
<evidence type="ECO:0000313" key="2">
    <source>
        <dbReference type="EMBL" id="AFM03266.1"/>
    </source>
</evidence>
<dbReference type="RefSeq" id="WP_014796724.1">
    <property type="nucleotide sequence ID" value="NC_018018.1"/>
</dbReference>
<dbReference type="eggNOG" id="COG1574">
    <property type="taxonomic scope" value="Bacteria"/>
</dbReference>
<dbReference type="InterPro" id="IPR032466">
    <property type="entry name" value="Metal_Hydrolase"/>
</dbReference>
<dbReference type="PATRIC" id="fig|880071.3.peg.781"/>
<evidence type="ECO:0000313" key="3">
    <source>
        <dbReference type="Proteomes" id="UP000006054"/>
    </source>
</evidence>
<evidence type="ECO:0000259" key="1">
    <source>
        <dbReference type="Pfam" id="PF07969"/>
    </source>
</evidence>
<name>I4AH31_BERLS</name>
<dbReference type="STRING" id="880071.Fleli_0807"/>
<dbReference type="PANTHER" id="PTHR22642">
    <property type="entry name" value="IMIDAZOLONEPROPIONASE"/>
    <property type="match status" value="1"/>
</dbReference>
<dbReference type="PANTHER" id="PTHR22642:SF2">
    <property type="entry name" value="PROTEIN LONG AFTER FAR-RED 3"/>
    <property type="match status" value="1"/>
</dbReference>
<gene>
    <name evidence="2" type="ordered locus">Fleli_0807</name>
</gene>
<dbReference type="Pfam" id="PF07969">
    <property type="entry name" value="Amidohydro_3"/>
    <property type="match status" value="1"/>
</dbReference>
<dbReference type="HOGENOM" id="CLU_009942_1_0_10"/>
<dbReference type="Gene3D" id="3.10.310.70">
    <property type="match status" value="1"/>
</dbReference>
<feature type="domain" description="Amidohydrolase 3" evidence="1">
    <location>
        <begin position="61"/>
        <end position="552"/>
    </location>
</feature>
<organism evidence="2 3">
    <name type="scientific">Bernardetia litoralis (strain ATCC 23117 / DSM 6794 / NBRC 15988 / NCIMB 1366 / Fx l1 / Sio-4)</name>
    <name type="common">Flexibacter litoralis</name>
    <dbReference type="NCBI Taxonomy" id="880071"/>
    <lineage>
        <taxon>Bacteria</taxon>
        <taxon>Pseudomonadati</taxon>
        <taxon>Bacteroidota</taxon>
        <taxon>Cytophagia</taxon>
        <taxon>Cytophagales</taxon>
        <taxon>Bernardetiaceae</taxon>
        <taxon>Bernardetia</taxon>
    </lineage>
</organism>
<dbReference type="InterPro" id="IPR013108">
    <property type="entry name" value="Amidohydro_3"/>
</dbReference>
<accession>I4AH31</accession>
<dbReference type="Gene3D" id="2.30.40.10">
    <property type="entry name" value="Urease, subunit C, domain 1"/>
    <property type="match status" value="1"/>
</dbReference>
<keyword evidence="3" id="KW-1185">Reference proteome</keyword>
<dbReference type="GO" id="GO:0016810">
    <property type="term" value="F:hydrolase activity, acting on carbon-nitrogen (but not peptide) bonds"/>
    <property type="evidence" value="ECO:0007669"/>
    <property type="project" value="InterPro"/>
</dbReference>
<dbReference type="InterPro" id="IPR033932">
    <property type="entry name" value="YtcJ-like"/>
</dbReference>
<sequence length="555" mass="62828">MSSTLSSCSSKETVDLIVHNAKVYTVDSDFSEQEAFAIRDGKFIETGKSKDILKKYTSARILDAQKKYILPGLIDAHAHLYWLGQKLEEADVSKAKSFDEVITILQKYREANPNKKWIKGYGWNQNNWNPAILPTKELLDEAFPDVPVFIKRIDEHVALVNQKALSETHINQYSKMPKGGSLGFYEKEGEEGKINKEKGLKGINGLLYETAINLATNKMPSLTDEELKRAFQGAEKACFKNGVTSVSDALMDKKMFLFLDSMHREESLKLRIYAMIDPTEENQDYFLKKGIIKTDRLHAGALKLFADGTLGSYGAAMLESYSDSASAYGAMWRSTDEYRELIKKFADKGFQVNTHCIGDSANRIFLDLYGEFLGTEENKNKDLRWRIEHAQVIHPNDLEKFKKFKIIPSVQPTHAISDMPWVETRLGKNRIQTAYIYKKLYEQNNIIAFGTDFPIESVNPFATFHAAVARKDGLGNPSEGFQMENAVSREVALKAMTIWAAHAAFEENEKGSIEAGKFADFILIDTDIMKIDDKLLRNTLVLQTYVNGEMVYISN</sequence>
<proteinExistence type="predicted"/>